<proteinExistence type="predicted"/>
<reference evidence="11 12" key="1">
    <citation type="submission" date="2018-09" db="EMBL/GenBank/DDBJ databases">
        <title>A high-quality reference genome of wild soybean provides a powerful tool to mine soybean genomes.</title>
        <authorList>
            <person name="Xie M."/>
            <person name="Chung C.Y.L."/>
            <person name="Li M.-W."/>
            <person name="Wong F.-L."/>
            <person name="Chan T.-F."/>
            <person name="Lam H.-M."/>
        </authorList>
    </citation>
    <scope>NUCLEOTIDE SEQUENCE [LARGE SCALE GENOMIC DNA]</scope>
    <source>
        <strain evidence="12">cv. W05</strain>
        <tissue evidence="11">Hypocotyl of etiolated seedlings</tissue>
    </source>
</reference>
<feature type="region of interest" description="Disordered" evidence="9">
    <location>
        <begin position="1"/>
        <end position="35"/>
    </location>
</feature>
<name>A0A445HC77_GLYSO</name>
<evidence type="ECO:0000256" key="5">
    <source>
        <dbReference type="ARBA" id="ARBA00022679"/>
    </source>
</evidence>
<dbReference type="FunFam" id="3.30.40.10:FF:001267">
    <property type="entry name" value="RING-type E3 ubiquitin transferase"/>
    <property type="match status" value="1"/>
</dbReference>
<dbReference type="InterPro" id="IPR003613">
    <property type="entry name" value="Ubox_domain"/>
</dbReference>
<comment type="pathway">
    <text evidence="3">Protein modification; protein ubiquitination.</text>
</comment>
<dbReference type="InterPro" id="IPR013083">
    <property type="entry name" value="Znf_RING/FYVE/PHD"/>
</dbReference>
<dbReference type="InterPro" id="IPR011989">
    <property type="entry name" value="ARM-like"/>
</dbReference>
<evidence type="ECO:0000256" key="9">
    <source>
        <dbReference type="SAM" id="MobiDB-lite"/>
    </source>
</evidence>
<dbReference type="Pfam" id="PF00514">
    <property type="entry name" value="Arm"/>
    <property type="match status" value="1"/>
</dbReference>
<dbReference type="SMR" id="A0A445HC77"/>
<evidence type="ECO:0000256" key="6">
    <source>
        <dbReference type="ARBA" id="ARBA00022737"/>
    </source>
</evidence>
<dbReference type="InterPro" id="IPR000225">
    <property type="entry name" value="Armadillo"/>
</dbReference>
<evidence type="ECO:0000259" key="10">
    <source>
        <dbReference type="PROSITE" id="PS51698"/>
    </source>
</evidence>
<sequence>MEIQQSLKLTIHKKWPSSPKKPPKESEPITPTPNTPKLKWKKIFFQTKTKTQIQTPPEEFLCPISRSLMFDPVIVSSGHSYERSSVEACKNVNFTPQLPDGTTPDFSTLIPNLALKSAILKWCQSTHTPPPHPNNNPVQTLISSNPNLVHTINPSNTNLVHTNPNPSPEKISDQDLILNSLSENPPHPDNNNHLVQTLISSNANLVHPEKISDKDLILNSLNENPPVKNLCHHAETEVPIRPTHLYTSSEESIATTSASTPPLQFSTRPSCCYYSSPSSSELEPATIPEEEEIMTKLKNPQLNAIEEALISLRKLTRIREETRLQLCTPRLLSALRSLVLSKHVNVQVNALASVVNLSLEKSNKVKIVRSGMVPPLIEVLKFGSSEAQEHGAGALFSLALDDDNKTAIGVLGGLAPLLHMLRSESERTRHDSALALYHLSLVQSNRSKMVKLGSVPVLLNMVKSGHMTGRVLLILGNLGSGSDGRATMLDAGMVECLVGLLSGAESRSGSTRESCVSVMYALSHGGLRFKAVAKVAGVMEVMQKVEKVGTERARNKVRKILEIMRAKEVEEEDHVDWEELLDSGLPCRTRTRLGAGLDDSTPNSAQF</sequence>
<keyword evidence="6" id="KW-0677">Repeat</keyword>
<comment type="caution">
    <text evidence="11">The sequence shown here is derived from an EMBL/GenBank/DDBJ whole genome shotgun (WGS) entry which is preliminary data.</text>
</comment>
<dbReference type="UniPathway" id="UPA00143"/>
<organism evidence="11 12">
    <name type="scientific">Glycine soja</name>
    <name type="common">Wild soybean</name>
    <dbReference type="NCBI Taxonomy" id="3848"/>
    <lineage>
        <taxon>Eukaryota</taxon>
        <taxon>Viridiplantae</taxon>
        <taxon>Streptophyta</taxon>
        <taxon>Embryophyta</taxon>
        <taxon>Tracheophyta</taxon>
        <taxon>Spermatophyta</taxon>
        <taxon>Magnoliopsida</taxon>
        <taxon>eudicotyledons</taxon>
        <taxon>Gunneridae</taxon>
        <taxon>Pentapetalae</taxon>
        <taxon>rosids</taxon>
        <taxon>fabids</taxon>
        <taxon>Fabales</taxon>
        <taxon>Fabaceae</taxon>
        <taxon>Papilionoideae</taxon>
        <taxon>50 kb inversion clade</taxon>
        <taxon>NPAAA clade</taxon>
        <taxon>indigoferoid/millettioid clade</taxon>
        <taxon>Phaseoleae</taxon>
        <taxon>Glycine</taxon>
        <taxon>Glycine subgen. Soja</taxon>
    </lineage>
</organism>
<dbReference type="InterPro" id="IPR016024">
    <property type="entry name" value="ARM-type_fold"/>
</dbReference>
<dbReference type="Pfam" id="PF04564">
    <property type="entry name" value="U-box"/>
    <property type="match status" value="1"/>
</dbReference>
<dbReference type="EC" id="2.3.2.27" evidence="4"/>
<dbReference type="PANTHER" id="PTHR23315:SF339">
    <property type="entry name" value="U-BOX DOMAIN-CONTAINING PROTEIN 40"/>
    <property type="match status" value="1"/>
</dbReference>
<dbReference type="SMART" id="SM00504">
    <property type="entry name" value="Ubox"/>
    <property type="match status" value="1"/>
</dbReference>
<dbReference type="SUPFAM" id="SSF57850">
    <property type="entry name" value="RING/U-box"/>
    <property type="match status" value="1"/>
</dbReference>
<dbReference type="EMBL" id="QZWG01000013">
    <property type="protein sequence ID" value="RZB71233.1"/>
    <property type="molecule type" value="Genomic_DNA"/>
</dbReference>
<evidence type="ECO:0000256" key="2">
    <source>
        <dbReference type="ARBA" id="ARBA00003861"/>
    </source>
</evidence>
<evidence type="ECO:0000256" key="3">
    <source>
        <dbReference type="ARBA" id="ARBA00004906"/>
    </source>
</evidence>
<comment type="function">
    <text evidence="2">Functions as an E3 ubiquitin ligase.</text>
</comment>
<feature type="repeat" description="ARM" evidence="8">
    <location>
        <begin position="371"/>
        <end position="413"/>
    </location>
</feature>
<evidence type="ECO:0000256" key="7">
    <source>
        <dbReference type="ARBA" id="ARBA00022786"/>
    </source>
</evidence>
<feature type="domain" description="U-box" evidence="10">
    <location>
        <begin position="55"/>
        <end position="129"/>
    </location>
</feature>
<evidence type="ECO:0000313" key="11">
    <source>
        <dbReference type="EMBL" id="RZB71233.1"/>
    </source>
</evidence>
<dbReference type="SUPFAM" id="SSF48371">
    <property type="entry name" value="ARM repeat"/>
    <property type="match status" value="1"/>
</dbReference>
<dbReference type="FunFam" id="1.25.10.10:FF:000578">
    <property type="entry name" value="RING-type E3 ubiquitin transferase"/>
    <property type="match status" value="1"/>
</dbReference>
<dbReference type="Gene3D" id="3.30.40.10">
    <property type="entry name" value="Zinc/RING finger domain, C3HC4 (zinc finger)"/>
    <property type="match status" value="1"/>
</dbReference>
<protein>
    <recommendedName>
        <fullName evidence="4">RING-type E3 ubiquitin transferase</fullName>
        <ecNumber evidence="4">2.3.2.27</ecNumber>
    </recommendedName>
</protein>
<dbReference type="Gene3D" id="1.25.10.10">
    <property type="entry name" value="Leucine-rich Repeat Variant"/>
    <property type="match status" value="1"/>
</dbReference>
<gene>
    <name evidence="11" type="ORF">D0Y65_035952</name>
</gene>
<accession>A0A445HC77</accession>
<evidence type="ECO:0000256" key="4">
    <source>
        <dbReference type="ARBA" id="ARBA00012483"/>
    </source>
</evidence>
<keyword evidence="5" id="KW-0808">Transferase</keyword>
<evidence type="ECO:0000256" key="8">
    <source>
        <dbReference type="PROSITE-ProRule" id="PRU00259"/>
    </source>
</evidence>
<evidence type="ECO:0000313" key="12">
    <source>
        <dbReference type="Proteomes" id="UP000289340"/>
    </source>
</evidence>
<dbReference type="PROSITE" id="PS51698">
    <property type="entry name" value="U_BOX"/>
    <property type="match status" value="1"/>
</dbReference>
<keyword evidence="12" id="KW-1185">Reference proteome</keyword>
<dbReference type="PROSITE" id="PS50176">
    <property type="entry name" value="ARM_REPEAT"/>
    <property type="match status" value="1"/>
</dbReference>
<evidence type="ECO:0000256" key="1">
    <source>
        <dbReference type="ARBA" id="ARBA00000900"/>
    </source>
</evidence>
<comment type="catalytic activity">
    <reaction evidence="1">
        <text>S-ubiquitinyl-[E2 ubiquitin-conjugating enzyme]-L-cysteine + [acceptor protein]-L-lysine = [E2 ubiquitin-conjugating enzyme]-L-cysteine + N(6)-ubiquitinyl-[acceptor protein]-L-lysine.</text>
        <dbReference type="EC" id="2.3.2.27"/>
    </reaction>
</comment>
<dbReference type="Proteomes" id="UP000289340">
    <property type="component" value="Chromosome 13"/>
</dbReference>
<dbReference type="GO" id="GO:0016567">
    <property type="term" value="P:protein ubiquitination"/>
    <property type="evidence" value="ECO:0007669"/>
    <property type="project" value="UniProtKB-UniPathway"/>
</dbReference>
<dbReference type="GO" id="GO:0061630">
    <property type="term" value="F:ubiquitin protein ligase activity"/>
    <property type="evidence" value="ECO:0007669"/>
    <property type="project" value="UniProtKB-EC"/>
</dbReference>
<dbReference type="SMART" id="SM00185">
    <property type="entry name" value="ARM"/>
    <property type="match status" value="5"/>
</dbReference>
<dbReference type="PANTHER" id="PTHR23315">
    <property type="entry name" value="U BOX DOMAIN-CONTAINING"/>
    <property type="match status" value="1"/>
</dbReference>
<keyword evidence="7" id="KW-0833">Ubl conjugation pathway</keyword>
<dbReference type="Gramene" id="XM_028341926.1">
    <property type="protein sequence ID" value="XP_028197727.1"/>
    <property type="gene ID" value="LOC114382474"/>
</dbReference>
<dbReference type="AlphaFoldDB" id="A0A445HC77"/>